<evidence type="ECO:0000313" key="3">
    <source>
        <dbReference type="Proteomes" id="UP000824469"/>
    </source>
</evidence>
<name>A0AA38G609_TAXCH</name>
<feature type="non-terminal residue" evidence="2">
    <location>
        <position position="1"/>
    </location>
</feature>
<sequence>ARRKLFSGLETRGVMGPSNSVFHYYPQLSFKNSSHHFRRVNDAFTFRVIQNLNRNTEERFSKEAMDVISQWGTWFIQFSSFSYIRVSGFVGTPWKLLKYVSDKWALMELARQLFQVHCLLSDKHRSGIHFPIQIREYQCPNLFSAQLMEKEFALITIHPYVKRAQFDINGYMQKILGAKYQHNPTMEDFWAAYSDEHEVRRREFSRLTLAQIKAFRIKSPPDSFVNDDEDVIDPSYDAVAFTPLPRIDWTKRDEFSLDSKNQPILERSISWYERELAKLQSIQDHTSGSQKLPTRGGLHSTKAPSQSTSVPSNHTQQARKEWLPKSTSLNNVSRGEKPKGPSPSEGRERVSGFSTSSRDSSTHIVNSSQKLVTNDPQPCLAQASTQVQVVQISNTSEPTVHEEISQNLPNEQEVDIEVISPEIEVVERILAESHDVENNENVASSSRLLYAEIVNDTPF</sequence>
<evidence type="ECO:0000313" key="2">
    <source>
        <dbReference type="EMBL" id="KAH9315990.1"/>
    </source>
</evidence>
<comment type="caution">
    <text evidence="2">The sequence shown here is derived from an EMBL/GenBank/DDBJ whole genome shotgun (WGS) entry which is preliminary data.</text>
</comment>
<dbReference type="EMBL" id="JAHRHJ020000005">
    <property type="protein sequence ID" value="KAH9315990.1"/>
    <property type="molecule type" value="Genomic_DNA"/>
</dbReference>
<dbReference type="AlphaFoldDB" id="A0AA38G609"/>
<feature type="compositionally biased region" description="Polar residues" evidence="1">
    <location>
        <begin position="282"/>
        <end position="292"/>
    </location>
</feature>
<proteinExistence type="predicted"/>
<feature type="region of interest" description="Disordered" evidence="1">
    <location>
        <begin position="282"/>
        <end position="371"/>
    </location>
</feature>
<evidence type="ECO:0000256" key="1">
    <source>
        <dbReference type="SAM" id="MobiDB-lite"/>
    </source>
</evidence>
<feature type="compositionally biased region" description="Polar residues" evidence="1">
    <location>
        <begin position="362"/>
        <end position="371"/>
    </location>
</feature>
<organism evidence="2 3">
    <name type="scientific">Taxus chinensis</name>
    <name type="common">Chinese yew</name>
    <name type="synonym">Taxus wallichiana var. chinensis</name>
    <dbReference type="NCBI Taxonomy" id="29808"/>
    <lineage>
        <taxon>Eukaryota</taxon>
        <taxon>Viridiplantae</taxon>
        <taxon>Streptophyta</taxon>
        <taxon>Embryophyta</taxon>
        <taxon>Tracheophyta</taxon>
        <taxon>Spermatophyta</taxon>
        <taxon>Pinopsida</taxon>
        <taxon>Pinidae</taxon>
        <taxon>Conifers II</taxon>
        <taxon>Cupressales</taxon>
        <taxon>Taxaceae</taxon>
        <taxon>Taxus</taxon>
    </lineage>
</organism>
<protein>
    <submittedName>
        <fullName evidence="2">Uncharacterized protein</fullName>
    </submittedName>
</protein>
<feature type="compositionally biased region" description="Basic and acidic residues" evidence="1">
    <location>
        <begin position="334"/>
        <end position="350"/>
    </location>
</feature>
<reference evidence="2 3" key="1">
    <citation type="journal article" date="2021" name="Nat. Plants">
        <title>The Taxus genome provides insights into paclitaxel biosynthesis.</title>
        <authorList>
            <person name="Xiong X."/>
            <person name="Gou J."/>
            <person name="Liao Q."/>
            <person name="Li Y."/>
            <person name="Zhou Q."/>
            <person name="Bi G."/>
            <person name="Li C."/>
            <person name="Du R."/>
            <person name="Wang X."/>
            <person name="Sun T."/>
            <person name="Guo L."/>
            <person name="Liang H."/>
            <person name="Lu P."/>
            <person name="Wu Y."/>
            <person name="Zhang Z."/>
            <person name="Ro D.K."/>
            <person name="Shang Y."/>
            <person name="Huang S."/>
            <person name="Yan J."/>
        </authorList>
    </citation>
    <scope>NUCLEOTIDE SEQUENCE [LARGE SCALE GENOMIC DNA]</scope>
    <source>
        <strain evidence="2">Ta-2019</strain>
    </source>
</reference>
<gene>
    <name evidence="2" type="ORF">KI387_024617</name>
</gene>
<feature type="compositionally biased region" description="Polar residues" evidence="1">
    <location>
        <begin position="302"/>
        <end position="316"/>
    </location>
</feature>
<dbReference type="Proteomes" id="UP000824469">
    <property type="component" value="Unassembled WGS sequence"/>
</dbReference>
<accession>A0AA38G609</accession>
<keyword evidence="3" id="KW-1185">Reference proteome</keyword>